<dbReference type="Gene3D" id="2.40.160.50">
    <property type="entry name" value="membrane protein fhac: a member of the omp85/tpsb transporter family"/>
    <property type="match status" value="1"/>
</dbReference>
<dbReference type="GO" id="GO:0009279">
    <property type="term" value="C:cell outer membrane"/>
    <property type="evidence" value="ECO:0007669"/>
    <property type="project" value="UniProtKB-UniRule"/>
</dbReference>
<evidence type="ECO:0000256" key="6">
    <source>
        <dbReference type="ARBA" id="ARBA00023237"/>
    </source>
</evidence>
<keyword evidence="3" id="KW-0812">Transmembrane</keyword>
<dbReference type="InterPro" id="IPR039910">
    <property type="entry name" value="D15-like"/>
</dbReference>
<keyword evidence="5" id="KW-0472">Membrane</keyword>
<evidence type="ECO:0000313" key="10">
    <source>
        <dbReference type="EMBL" id="CAB3976472.1"/>
    </source>
</evidence>
<keyword evidence="4" id="KW-0677">Repeat</keyword>
<dbReference type="InterPro" id="IPR000184">
    <property type="entry name" value="Bac_surfAg_D15"/>
</dbReference>
<evidence type="ECO:0000256" key="1">
    <source>
        <dbReference type="ARBA" id="ARBA00004370"/>
    </source>
</evidence>
<feature type="domain" description="POTRA" evidence="9">
    <location>
        <begin position="267"/>
        <end position="348"/>
    </location>
</feature>
<evidence type="ECO:0000259" key="9">
    <source>
        <dbReference type="Pfam" id="PF07244"/>
    </source>
</evidence>
<dbReference type="AlphaFoldDB" id="A0A6J5JY73"/>
<dbReference type="NCBIfam" id="TIGR03303">
    <property type="entry name" value="OM_YaeT"/>
    <property type="match status" value="1"/>
</dbReference>
<sequence length="776" mass="91211">MFKCFFMFIFKIFFVLFFYSCSLFGEEFNFKKVKFYGLNYFSHEEILNKIFDNTNFYKCNDDVFFKKLIDLNIFNKVEVFWNNKEIKVFCVEKPIIKKVVLHVDSDKEYVLSLLNRFEIYRGCLYDGNNISFFKNNLFQFYAYSGFNIPNMDLVVNFNKDLNSVDLIIKLDKRFLQKIKNIDIIGVSVFDKDKIISSLSYSNSNWMSFFLKDDLFFPDLVENDVDNLKAYYFDRGYSDFHIDFIRVFFSKEKNNFNVLLSVCEGELYHIDSINIHGDKVILQKDNLEDEFNSVIFSYLKIGNVFSRELLMEVKSKLKDFLMRNVFLNHDIDFSIFYAGESRVGINFSIIKSLKTRVGYISFFGNFLTCDSVLRRMLPFTEGSILALDDVEFSKNEIIRSGIADSVNIEYVKNPDDYLETDIFYIIDEQKFGKVTAGLSYSNDDGFSINLNTELSNFLGIGSDIALDINSNGVETDFIFSYFIPYFSDETFGIGYNLYYRSDLFDQDADYINTLYETFGAYLYYSWDLNKFEKFNFGVGCDMTFLGMYDESSSIEIKKFIEQNGFDFKDYFFNIVWNYNSFDKFSYSSSGFYHNVIFRFNMPGSKIKCYTFNYDFNYYYNFYDDYIINVTSSLYYGSVYSGDDDFPFFRNFHMKGNTNVRGFKERMLGPKDSNDESIGGNLLFCAKFSLHVPTFLPEELKDIRTSLFFDIGNVYDTSLYVNEGLKNKLFNYFYSLKFSFGISFVWSTPFGMPLEIALAYPFNSDDEESKNIIAISFG</sequence>
<keyword evidence="11" id="KW-1185">Reference proteome</keyword>
<protein>
    <recommendedName>
        <fullName evidence="7">Outer membrane protein assembly factor BamA</fullName>
    </recommendedName>
</protein>
<feature type="domain" description="POTRA" evidence="9">
    <location>
        <begin position="355"/>
        <end position="427"/>
    </location>
</feature>
<evidence type="ECO:0000313" key="11">
    <source>
        <dbReference type="Proteomes" id="UP000509549"/>
    </source>
</evidence>
<dbReference type="Gene3D" id="3.10.20.310">
    <property type="entry name" value="membrane protein fhac"/>
    <property type="match status" value="3"/>
</dbReference>
<organism evidence="10 11">
    <name type="scientific">Candidatus Azoamicus ciliaticola</name>
    <dbReference type="NCBI Taxonomy" id="2652803"/>
    <lineage>
        <taxon>Bacteria</taxon>
        <taxon>Pseudomonadati</taxon>
        <taxon>Pseudomonadota</taxon>
        <taxon>Gammaproteobacteria</taxon>
        <taxon>Candidatus Azoamicaceae</taxon>
        <taxon>Candidatus Azoamicus</taxon>
    </lineage>
</organism>
<keyword evidence="2" id="KW-1134">Transmembrane beta strand</keyword>
<dbReference type="GO" id="GO:0071709">
    <property type="term" value="P:membrane assembly"/>
    <property type="evidence" value="ECO:0007669"/>
    <property type="project" value="InterPro"/>
</dbReference>
<evidence type="ECO:0000256" key="7">
    <source>
        <dbReference type="NCBIfam" id="TIGR03303"/>
    </source>
</evidence>
<gene>
    <name evidence="10" type="primary">bamA</name>
    <name evidence="10" type="ORF">ESZ_00282</name>
</gene>
<evidence type="ECO:0000256" key="4">
    <source>
        <dbReference type="ARBA" id="ARBA00022737"/>
    </source>
</evidence>
<comment type="subcellular location">
    <subcellularLocation>
        <location evidence="1">Membrane</location>
    </subcellularLocation>
</comment>
<reference evidence="10 11" key="1">
    <citation type="submission" date="2020-04" db="EMBL/GenBank/DDBJ databases">
        <authorList>
            <person name="Graf S J."/>
        </authorList>
    </citation>
    <scope>NUCLEOTIDE SEQUENCE [LARGE SCALE GENOMIC DNA]</scope>
    <source>
        <strain evidence="10">1</strain>
    </source>
</reference>
<evidence type="ECO:0000256" key="3">
    <source>
        <dbReference type="ARBA" id="ARBA00022692"/>
    </source>
</evidence>
<name>A0A6J5JY73_9GAMM</name>
<feature type="domain" description="POTRA" evidence="9">
    <location>
        <begin position="177"/>
        <end position="264"/>
    </location>
</feature>
<dbReference type="KEGG" id="acil:ESZ_00282"/>
<feature type="domain" description="Bacterial surface antigen (D15)" evidence="8">
    <location>
        <begin position="455"/>
        <end position="769"/>
    </location>
</feature>
<dbReference type="InterPro" id="IPR010827">
    <property type="entry name" value="BamA/TamA_POTRA"/>
</dbReference>
<evidence type="ECO:0000256" key="5">
    <source>
        <dbReference type="ARBA" id="ARBA00023136"/>
    </source>
</evidence>
<dbReference type="Proteomes" id="UP000509549">
    <property type="component" value="Chromosome"/>
</dbReference>
<dbReference type="Pfam" id="PF01103">
    <property type="entry name" value="Omp85"/>
    <property type="match status" value="1"/>
</dbReference>
<dbReference type="Pfam" id="PF07244">
    <property type="entry name" value="POTRA"/>
    <property type="match status" value="3"/>
</dbReference>
<evidence type="ECO:0000259" key="8">
    <source>
        <dbReference type="Pfam" id="PF01103"/>
    </source>
</evidence>
<dbReference type="PANTHER" id="PTHR12815">
    <property type="entry name" value="SORTING AND ASSEMBLY MACHINERY SAMM50 PROTEIN FAMILY MEMBER"/>
    <property type="match status" value="1"/>
</dbReference>
<dbReference type="InterPro" id="IPR023707">
    <property type="entry name" value="OM_assembly_BamA"/>
</dbReference>
<dbReference type="EMBL" id="LR794158">
    <property type="protein sequence ID" value="CAB3976472.1"/>
    <property type="molecule type" value="Genomic_DNA"/>
</dbReference>
<proteinExistence type="predicted"/>
<dbReference type="PANTHER" id="PTHR12815:SF18">
    <property type="entry name" value="SORTING AND ASSEMBLY MACHINERY COMPONENT 50 HOMOLOG"/>
    <property type="match status" value="1"/>
</dbReference>
<keyword evidence="6" id="KW-0998">Cell outer membrane</keyword>
<evidence type="ECO:0000256" key="2">
    <source>
        <dbReference type="ARBA" id="ARBA00022452"/>
    </source>
</evidence>
<accession>A0A6J5JY73</accession>